<name>A0ABW3CZ35_9FLAO</name>
<dbReference type="SUPFAM" id="SSF48452">
    <property type="entry name" value="TPR-like"/>
    <property type="match status" value="1"/>
</dbReference>
<dbReference type="Gene3D" id="1.25.40.10">
    <property type="entry name" value="Tetratricopeptide repeat domain"/>
    <property type="match status" value="1"/>
</dbReference>
<keyword evidence="1" id="KW-0677">Repeat</keyword>
<reference evidence="6" key="1">
    <citation type="journal article" date="2019" name="Int. J. Syst. Evol. Microbiol.">
        <title>The Global Catalogue of Microorganisms (GCM) 10K type strain sequencing project: providing services to taxonomists for standard genome sequencing and annotation.</title>
        <authorList>
            <consortium name="The Broad Institute Genomics Platform"/>
            <consortium name="The Broad Institute Genome Sequencing Center for Infectious Disease"/>
            <person name="Wu L."/>
            <person name="Ma J."/>
        </authorList>
    </citation>
    <scope>NUCLEOTIDE SEQUENCE [LARGE SCALE GENOMIC DNA]</scope>
    <source>
        <strain evidence="6">CCUG 62952</strain>
    </source>
</reference>
<keyword evidence="2 3" id="KW-0802">TPR repeat</keyword>
<dbReference type="PROSITE" id="PS50293">
    <property type="entry name" value="TPR_REGION"/>
    <property type="match status" value="1"/>
</dbReference>
<feature type="transmembrane region" description="Helical" evidence="4">
    <location>
        <begin position="7"/>
        <end position="25"/>
    </location>
</feature>
<gene>
    <name evidence="5" type="ORF">ACFQ1M_07755</name>
</gene>
<dbReference type="PROSITE" id="PS50005">
    <property type="entry name" value="TPR"/>
    <property type="match status" value="1"/>
</dbReference>
<sequence>MKTDFLLIIRNLFIAIFGMLCYAVIAQDDISQADWQQDLRYLQKTIHTDYPFLFKKTTPEEFDAEVEKLYAAIPTMQPHEIQVGFTRIISSFKYGHTTVGFRDAPIKYHQLPMNIYQFNDGLYIEGVHKDYKETLGAKVIAVEGKPIAEVLKAVYPVIPAENSQFFNAYGIGYSTIPEVLHAQGVTENLKDDITLTLEKNGNTFKKKFKPILAGQVPREYGVIKQDDTWLSARDMTDVPFYLKHLERIYYYEYLPEHKAVYVRHSQIQDDPSEDIPSFYAKVFDFIDKNEVEKLIIDVRLNGGGNNYKNKPVITGIIATEKINQVGKLFVIIGRRTFSACQNLINELDNYTNAIFVGEPSAENINFYGDNRKVTLPKSKLQVYLSFAWWQDKPQWENADWTAPHLAVDMSFDEYRNNEDPVLAAALNFADDNFITDPMRHLTNLFMAGKMEEVASEATRMVKDPQYKFFDFEGEFNKAAYRMMGTGQMDGAMYVFQMNASLFPDSANVWDSLAEVHWKANNIEKAKEYYNKALQMDPDGVGKNAKEMLQKIAQQGQ</sequence>
<dbReference type="InterPro" id="IPR011990">
    <property type="entry name" value="TPR-like_helical_dom_sf"/>
</dbReference>
<feature type="repeat" description="TPR" evidence="3">
    <location>
        <begin position="506"/>
        <end position="539"/>
    </location>
</feature>
<evidence type="ECO:0000256" key="2">
    <source>
        <dbReference type="ARBA" id="ARBA00022803"/>
    </source>
</evidence>
<protein>
    <submittedName>
        <fullName evidence="5">Tetratricopeptide repeat protein</fullName>
    </submittedName>
</protein>
<organism evidence="5 6">
    <name type="scientific">Sungkyunkwania multivorans</name>
    <dbReference type="NCBI Taxonomy" id="1173618"/>
    <lineage>
        <taxon>Bacteria</taxon>
        <taxon>Pseudomonadati</taxon>
        <taxon>Bacteroidota</taxon>
        <taxon>Flavobacteriia</taxon>
        <taxon>Flavobacteriales</taxon>
        <taxon>Flavobacteriaceae</taxon>
        <taxon>Sungkyunkwania</taxon>
    </lineage>
</organism>
<dbReference type="InterPro" id="IPR013105">
    <property type="entry name" value="TPR_2"/>
</dbReference>
<keyword evidence="6" id="KW-1185">Reference proteome</keyword>
<dbReference type="SMART" id="SM00028">
    <property type="entry name" value="TPR"/>
    <property type="match status" value="1"/>
</dbReference>
<dbReference type="SUPFAM" id="SSF52096">
    <property type="entry name" value="ClpP/crotonase"/>
    <property type="match status" value="1"/>
</dbReference>
<dbReference type="Proteomes" id="UP001596978">
    <property type="component" value="Unassembled WGS sequence"/>
</dbReference>
<dbReference type="EMBL" id="JBHTJH010000004">
    <property type="protein sequence ID" value="MFD0862099.1"/>
    <property type="molecule type" value="Genomic_DNA"/>
</dbReference>
<comment type="caution">
    <text evidence="5">The sequence shown here is derived from an EMBL/GenBank/DDBJ whole genome shotgun (WGS) entry which is preliminary data.</text>
</comment>
<accession>A0ABW3CZ35</accession>
<dbReference type="InterPro" id="IPR019734">
    <property type="entry name" value="TPR_rpt"/>
</dbReference>
<dbReference type="Gene3D" id="3.90.226.10">
    <property type="entry name" value="2-enoyl-CoA Hydratase, Chain A, domain 1"/>
    <property type="match status" value="1"/>
</dbReference>
<keyword evidence="4" id="KW-0812">Transmembrane</keyword>
<dbReference type="RefSeq" id="WP_386406372.1">
    <property type="nucleotide sequence ID" value="NZ_JBHTJH010000004.1"/>
</dbReference>
<evidence type="ECO:0000256" key="4">
    <source>
        <dbReference type="SAM" id="Phobius"/>
    </source>
</evidence>
<evidence type="ECO:0000256" key="1">
    <source>
        <dbReference type="ARBA" id="ARBA00022737"/>
    </source>
</evidence>
<proteinExistence type="predicted"/>
<dbReference type="InterPro" id="IPR029045">
    <property type="entry name" value="ClpP/crotonase-like_dom_sf"/>
</dbReference>
<keyword evidence="4" id="KW-1133">Transmembrane helix</keyword>
<evidence type="ECO:0000313" key="6">
    <source>
        <dbReference type="Proteomes" id="UP001596978"/>
    </source>
</evidence>
<dbReference type="Pfam" id="PF07719">
    <property type="entry name" value="TPR_2"/>
    <property type="match status" value="1"/>
</dbReference>
<evidence type="ECO:0000256" key="3">
    <source>
        <dbReference type="PROSITE-ProRule" id="PRU00339"/>
    </source>
</evidence>
<evidence type="ECO:0000313" key="5">
    <source>
        <dbReference type="EMBL" id="MFD0862099.1"/>
    </source>
</evidence>
<keyword evidence="4" id="KW-0472">Membrane</keyword>